<name>A0A378LH98_9GAMM</name>
<dbReference type="EMBL" id="UGOY01000001">
    <property type="protein sequence ID" value="STY23441.1"/>
    <property type="molecule type" value="Genomic_DNA"/>
</dbReference>
<evidence type="ECO:0000313" key="2">
    <source>
        <dbReference type="EMBL" id="STY23441.1"/>
    </source>
</evidence>
<proteinExistence type="predicted"/>
<dbReference type="EMBL" id="LNYZ01000001">
    <property type="protein sequence ID" value="KTD80871.1"/>
    <property type="molecule type" value="Genomic_DNA"/>
</dbReference>
<reference evidence="2 4" key="2">
    <citation type="submission" date="2018-06" db="EMBL/GenBank/DDBJ databases">
        <authorList>
            <consortium name="Pathogen Informatics"/>
            <person name="Doyle S."/>
        </authorList>
    </citation>
    <scope>NUCLEOTIDE SEQUENCE [LARGE SCALE GENOMIC DNA]</scope>
    <source>
        <strain evidence="2 4">NCTC11991</strain>
    </source>
</reference>
<dbReference type="Proteomes" id="UP000255110">
    <property type="component" value="Unassembled WGS sequence"/>
</dbReference>
<dbReference type="Proteomes" id="UP000054820">
    <property type="component" value="Unassembled WGS sequence"/>
</dbReference>
<gene>
    <name evidence="1" type="ORF">Lstg_0098</name>
    <name evidence="2" type="ORF">NCTC11991_02049</name>
</gene>
<dbReference type="AlphaFoldDB" id="A0A378LH98"/>
<reference evidence="1 3" key="1">
    <citation type="submission" date="2015-11" db="EMBL/GenBank/DDBJ databases">
        <title>Genomic analysis of 38 Legionella species identifies large and diverse effector repertoires.</title>
        <authorList>
            <person name="Burstein D."/>
            <person name="Amaro F."/>
            <person name="Zusman T."/>
            <person name="Lifshitz Z."/>
            <person name="Cohen O."/>
            <person name="Gilbert J.A."/>
            <person name="Pupko T."/>
            <person name="Shuman H.A."/>
            <person name="Segal G."/>
        </authorList>
    </citation>
    <scope>NUCLEOTIDE SEQUENCE [LARGE SCALE GENOMIC DNA]</scope>
    <source>
        <strain evidence="1 3">SC-18-C9</strain>
    </source>
</reference>
<evidence type="ECO:0000313" key="4">
    <source>
        <dbReference type="Proteomes" id="UP000255110"/>
    </source>
</evidence>
<accession>A0A378LH98</accession>
<keyword evidence="3" id="KW-1185">Reference proteome</keyword>
<dbReference type="RefSeq" id="WP_058475704.1">
    <property type="nucleotide sequence ID" value="NZ_CAAAIO010000002.1"/>
</dbReference>
<dbReference type="OrthoDB" id="5652897at2"/>
<protein>
    <submittedName>
        <fullName evidence="2">Uncharacterized protein</fullName>
    </submittedName>
</protein>
<evidence type="ECO:0000313" key="1">
    <source>
        <dbReference type="EMBL" id="KTD80871.1"/>
    </source>
</evidence>
<organism evidence="2 4">
    <name type="scientific">Legionella steigerwaltii</name>
    <dbReference type="NCBI Taxonomy" id="460"/>
    <lineage>
        <taxon>Bacteria</taxon>
        <taxon>Pseudomonadati</taxon>
        <taxon>Pseudomonadota</taxon>
        <taxon>Gammaproteobacteria</taxon>
        <taxon>Legionellales</taxon>
        <taxon>Legionellaceae</taxon>
        <taxon>Legionella</taxon>
    </lineage>
</organism>
<sequence length="202" mass="22560">MFGKMYGLFFNTKEDATTNKGFSNQSDVLSHVNPEEREKGLCAQLANLYTKEQMAESNTGSPTFLNGNSQEIYDAALKERRHQEQLFKEGKDGLHSAFVDSKTPYLVSTDKIKVSDLTSESLAKLVDKAGPNHIVTYPVKNAAPSQHTIAFGKSKDRQSCYSFSANFPPKQHPCDAFLDLAKEIRELGDQDETVILATNYRK</sequence>
<evidence type="ECO:0000313" key="3">
    <source>
        <dbReference type="Proteomes" id="UP000054820"/>
    </source>
</evidence>